<evidence type="ECO:0000256" key="1">
    <source>
        <dbReference type="ARBA" id="ARBA00004245"/>
    </source>
</evidence>
<dbReference type="InterPro" id="IPR052410">
    <property type="entry name" value="DRC5"/>
</dbReference>
<sequence>MAAIMTRRIIAEDDEWTLQTVPFLRQIALKTIVANWNDFPHFSELPGEKERSVLVEKLALDVPLEKAVLIDDNTYWKRRADEIWPVYDIARYGGSYKRMFLEKTLEEAIEHFVPNRSDIDELRRVVNLAKSEVRRLNIEQILPPIPDIKEINEEDDDEEDSPSHMDLSPIVAELKKLEEFSIQFQVKNVGMNFEWGFFTFTQHDALMISSTMGTCPQLKVLRLTESRLDDGNARIIIKSLLKHPNLRVLDLRRNHLRCSAARAIGKLVSTKLNLTQNFINDIGGELICDALESNSTLTNLHIAANNLGEGFGKALSSVLSKNETLEEVLLASCNIGEESGKNLQHAMRSNSTLTSIDLRLTGVTPDSEQAILLKVEENQTL</sequence>
<protein>
    <submittedName>
        <fullName evidence="4">Oidioi.mRNA.OKI2018_I69.chr1.g1438.t1.cds</fullName>
    </submittedName>
</protein>
<name>A0ABN7SS62_OIKDI</name>
<gene>
    <name evidence="4" type="ORF">OKIOD_LOCUS10203</name>
</gene>
<comment type="subcellular location">
    <subcellularLocation>
        <location evidence="1">Cytoplasm</location>
        <location evidence="1">Cytoskeleton</location>
    </subcellularLocation>
</comment>
<keyword evidence="3" id="KW-0206">Cytoskeleton</keyword>
<dbReference type="Gene3D" id="3.80.10.10">
    <property type="entry name" value="Ribonuclease Inhibitor"/>
    <property type="match status" value="2"/>
</dbReference>
<dbReference type="PANTHER" id="PTHR24107:SF20">
    <property type="entry name" value="DYNEIN REGULATORY COMPLEX SUBUNIT 5"/>
    <property type="match status" value="1"/>
</dbReference>
<proteinExistence type="predicted"/>
<evidence type="ECO:0000256" key="2">
    <source>
        <dbReference type="ARBA" id="ARBA00022490"/>
    </source>
</evidence>
<dbReference type="SUPFAM" id="SSF52047">
    <property type="entry name" value="RNI-like"/>
    <property type="match status" value="1"/>
</dbReference>
<organism evidence="4 5">
    <name type="scientific">Oikopleura dioica</name>
    <name type="common">Tunicate</name>
    <dbReference type="NCBI Taxonomy" id="34765"/>
    <lineage>
        <taxon>Eukaryota</taxon>
        <taxon>Metazoa</taxon>
        <taxon>Chordata</taxon>
        <taxon>Tunicata</taxon>
        <taxon>Appendicularia</taxon>
        <taxon>Copelata</taxon>
        <taxon>Oikopleuridae</taxon>
        <taxon>Oikopleura</taxon>
    </lineage>
</organism>
<dbReference type="InterPro" id="IPR032675">
    <property type="entry name" value="LRR_dom_sf"/>
</dbReference>
<evidence type="ECO:0000256" key="3">
    <source>
        <dbReference type="ARBA" id="ARBA00023212"/>
    </source>
</evidence>
<keyword evidence="2" id="KW-0963">Cytoplasm</keyword>
<dbReference type="Proteomes" id="UP001158576">
    <property type="component" value="Chromosome 1"/>
</dbReference>
<keyword evidence="5" id="KW-1185">Reference proteome</keyword>
<accession>A0ABN7SS62</accession>
<dbReference type="PANTHER" id="PTHR24107">
    <property type="entry name" value="YNEIN REGULATORY COMPLEX SUBUNIT 5"/>
    <property type="match status" value="1"/>
</dbReference>
<evidence type="ECO:0000313" key="5">
    <source>
        <dbReference type="Proteomes" id="UP001158576"/>
    </source>
</evidence>
<evidence type="ECO:0000313" key="4">
    <source>
        <dbReference type="EMBL" id="CAG5104670.1"/>
    </source>
</evidence>
<dbReference type="EMBL" id="OU015566">
    <property type="protein sequence ID" value="CAG5104670.1"/>
    <property type="molecule type" value="Genomic_DNA"/>
</dbReference>
<dbReference type="SMART" id="SM00368">
    <property type="entry name" value="LRR_RI"/>
    <property type="match status" value="4"/>
</dbReference>
<reference evidence="4 5" key="1">
    <citation type="submission" date="2021-04" db="EMBL/GenBank/DDBJ databases">
        <authorList>
            <person name="Bliznina A."/>
        </authorList>
    </citation>
    <scope>NUCLEOTIDE SEQUENCE [LARGE SCALE GENOMIC DNA]</scope>
</reference>